<evidence type="ECO:0000313" key="12">
    <source>
        <dbReference type="EMBL" id="KAK6917517.1"/>
    </source>
</evidence>
<reference evidence="12 13" key="1">
    <citation type="submission" date="2023-12" db="EMBL/GenBank/DDBJ databases">
        <title>A high-quality genome assembly for Dillenia turbinata (Dilleniales).</title>
        <authorList>
            <person name="Chanderbali A."/>
        </authorList>
    </citation>
    <scope>NUCLEOTIDE SEQUENCE [LARGE SCALE GENOMIC DNA]</scope>
    <source>
        <strain evidence="12">LSX21</strain>
        <tissue evidence="12">Leaf</tissue>
    </source>
</reference>
<keyword evidence="6 9" id="KW-0804">Transcription</keyword>
<dbReference type="PROSITE" id="PS50884">
    <property type="entry name" value="ZF_DOF_2"/>
    <property type="match status" value="1"/>
</dbReference>
<dbReference type="InterPro" id="IPR045174">
    <property type="entry name" value="Dof"/>
</dbReference>
<proteinExistence type="predicted"/>
<evidence type="ECO:0000256" key="9">
    <source>
        <dbReference type="RuleBase" id="RU369094"/>
    </source>
</evidence>
<dbReference type="GO" id="GO:0005634">
    <property type="term" value="C:nucleus"/>
    <property type="evidence" value="ECO:0007669"/>
    <property type="project" value="UniProtKB-SubCell"/>
</dbReference>
<protein>
    <recommendedName>
        <fullName evidence="9">Dof zinc finger protein</fullName>
    </recommendedName>
</protein>
<evidence type="ECO:0000256" key="1">
    <source>
        <dbReference type="ARBA" id="ARBA00022723"/>
    </source>
</evidence>
<evidence type="ECO:0000256" key="10">
    <source>
        <dbReference type="SAM" id="MobiDB-lite"/>
    </source>
</evidence>
<dbReference type="GO" id="GO:0003700">
    <property type="term" value="F:DNA-binding transcription factor activity"/>
    <property type="evidence" value="ECO:0007669"/>
    <property type="project" value="UniProtKB-UniRule"/>
</dbReference>
<dbReference type="EMBL" id="JBAMMX010000023">
    <property type="protein sequence ID" value="KAK6917517.1"/>
    <property type="molecule type" value="Genomic_DNA"/>
</dbReference>
<evidence type="ECO:0000256" key="7">
    <source>
        <dbReference type="ARBA" id="ARBA00023242"/>
    </source>
</evidence>
<feature type="region of interest" description="Disordered" evidence="10">
    <location>
        <begin position="98"/>
        <end position="117"/>
    </location>
</feature>
<dbReference type="PANTHER" id="PTHR31992">
    <property type="entry name" value="DOF ZINC FINGER PROTEIN DOF1.4-RELATED"/>
    <property type="match status" value="1"/>
</dbReference>
<dbReference type="GO" id="GO:0003677">
    <property type="term" value="F:DNA binding"/>
    <property type="evidence" value="ECO:0007669"/>
    <property type="project" value="UniProtKB-UniRule"/>
</dbReference>
<organism evidence="12 13">
    <name type="scientific">Dillenia turbinata</name>
    <dbReference type="NCBI Taxonomy" id="194707"/>
    <lineage>
        <taxon>Eukaryota</taxon>
        <taxon>Viridiplantae</taxon>
        <taxon>Streptophyta</taxon>
        <taxon>Embryophyta</taxon>
        <taxon>Tracheophyta</taxon>
        <taxon>Spermatophyta</taxon>
        <taxon>Magnoliopsida</taxon>
        <taxon>eudicotyledons</taxon>
        <taxon>Gunneridae</taxon>
        <taxon>Pentapetalae</taxon>
        <taxon>Dilleniales</taxon>
        <taxon>Dilleniaceae</taxon>
        <taxon>Dillenia</taxon>
    </lineage>
</organism>
<feature type="domain" description="Dof-type" evidence="11">
    <location>
        <begin position="53"/>
        <end position="107"/>
    </location>
</feature>
<evidence type="ECO:0000256" key="8">
    <source>
        <dbReference type="PROSITE-ProRule" id="PRU00071"/>
    </source>
</evidence>
<evidence type="ECO:0000256" key="3">
    <source>
        <dbReference type="ARBA" id="ARBA00022833"/>
    </source>
</evidence>
<name>A0AAN8UY20_9MAGN</name>
<dbReference type="AlphaFoldDB" id="A0AAN8UY20"/>
<keyword evidence="2 8" id="KW-0863">Zinc-finger</keyword>
<feature type="region of interest" description="Disordered" evidence="10">
    <location>
        <begin position="19"/>
        <end position="53"/>
    </location>
</feature>
<evidence type="ECO:0000256" key="6">
    <source>
        <dbReference type="ARBA" id="ARBA00023163"/>
    </source>
</evidence>
<comment type="subcellular location">
    <subcellularLocation>
        <location evidence="8 9">Nucleus</location>
    </subcellularLocation>
</comment>
<comment type="function">
    <text evidence="9">Transcription factor that binds specifically to a 5'-AA[AG]G-3' consensus core sequence.</text>
</comment>
<dbReference type="PROSITE" id="PS01361">
    <property type="entry name" value="ZF_DOF_1"/>
    <property type="match status" value="1"/>
</dbReference>
<dbReference type="Proteomes" id="UP001370490">
    <property type="component" value="Unassembled WGS sequence"/>
</dbReference>
<keyword evidence="4 9" id="KW-0805">Transcription regulation</keyword>
<evidence type="ECO:0000259" key="11">
    <source>
        <dbReference type="PROSITE" id="PS50884"/>
    </source>
</evidence>
<dbReference type="PANTHER" id="PTHR31992:SF97">
    <property type="entry name" value="DOF ZINC FINGER PROTEIN"/>
    <property type="match status" value="1"/>
</dbReference>
<keyword evidence="7 8" id="KW-0539">Nucleus</keyword>
<sequence>MGLSTKQVSSDAIAWGSTTLLDTSPLDLPKPPPPQRPPMSRRRQQQNNQAEQLKCPRCDSTNTKFCYYNNYNKSQPRHYCKSCKRHWTKGGTLRNVPIGGGRKNKRLKTSSSATTTTAAAAINPRTTTVTHTNQTSNVSADAVYQALIRQPTNATEISAT</sequence>
<dbReference type="InterPro" id="IPR003851">
    <property type="entry name" value="Znf_Dof"/>
</dbReference>
<comment type="caution">
    <text evidence="12">The sequence shown here is derived from an EMBL/GenBank/DDBJ whole genome shotgun (WGS) entry which is preliminary data.</text>
</comment>
<dbReference type="GO" id="GO:0008270">
    <property type="term" value="F:zinc ion binding"/>
    <property type="evidence" value="ECO:0007669"/>
    <property type="project" value="UniProtKB-KW"/>
</dbReference>
<evidence type="ECO:0000256" key="4">
    <source>
        <dbReference type="ARBA" id="ARBA00023015"/>
    </source>
</evidence>
<keyword evidence="5 8" id="KW-0238">DNA-binding</keyword>
<feature type="compositionally biased region" description="Pro residues" evidence="10">
    <location>
        <begin position="28"/>
        <end position="37"/>
    </location>
</feature>
<dbReference type="Pfam" id="PF02701">
    <property type="entry name" value="Zn_ribbon_Dof"/>
    <property type="match status" value="1"/>
</dbReference>
<keyword evidence="3 9" id="KW-0862">Zinc</keyword>
<gene>
    <name evidence="12" type="ORF">RJ641_018268</name>
</gene>
<evidence type="ECO:0000313" key="13">
    <source>
        <dbReference type="Proteomes" id="UP001370490"/>
    </source>
</evidence>
<evidence type="ECO:0000256" key="5">
    <source>
        <dbReference type="ARBA" id="ARBA00023125"/>
    </source>
</evidence>
<accession>A0AAN8UY20</accession>
<keyword evidence="1 9" id="KW-0479">Metal-binding</keyword>
<keyword evidence="13" id="KW-1185">Reference proteome</keyword>
<evidence type="ECO:0000256" key="2">
    <source>
        <dbReference type="ARBA" id="ARBA00022771"/>
    </source>
</evidence>